<protein>
    <submittedName>
        <fullName evidence="1">Uncharacterized protein</fullName>
    </submittedName>
</protein>
<dbReference type="Proteomes" id="UP001178507">
    <property type="component" value="Unassembled WGS sequence"/>
</dbReference>
<dbReference type="EMBL" id="CAUJNA010003846">
    <property type="protein sequence ID" value="CAJ1410911.1"/>
    <property type="molecule type" value="Genomic_DNA"/>
</dbReference>
<proteinExistence type="predicted"/>
<organism evidence="1 2">
    <name type="scientific">Effrenium voratum</name>
    <dbReference type="NCBI Taxonomy" id="2562239"/>
    <lineage>
        <taxon>Eukaryota</taxon>
        <taxon>Sar</taxon>
        <taxon>Alveolata</taxon>
        <taxon>Dinophyceae</taxon>
        <taxon>Suessiales</taxon>
        <taxon>Symbiodiniaceae</taxon>
        <taxon>Effrenium</taxon>
    </lineage>
</organism>
<gene>
    <name evidence="1" type="ORF">EVOR1521_LOCUS31635</name>
</gene>
<sequence>MATAADAELDELDKILNTEVEADARHAEILLKAFGFNGKTKGVDMPEDKQVAKDMVIESLVMRMAYTGLAWDTENDWLRLKRAVRYLVKHPYLKKVFYEQDLAVPQIVAWSGDPVTRRSTTGTVVKNGEHTLMVKATTQKVVALCSTEAEYYGMCRTATLGEFMRGVAEFWTGETKPLTLKVDSSAAKAMAERRGVGRTRHVQARFLWLQMRVVERNVDKVKGTINDADLVTNVQPGTAIRSHLERLGYEAAERRGHKGLTF</sequence>
<dbReference type="AlphaFoldDB" id="A0AA36JT98"/>
<accession>A0AA36JT98</accession>
<reference evidence="1" key="1">
    <citation type="submission" date="2023-08" db="EMBL/GenBank/DDBJ databases">
        <authorList>
            <person name="Chen Y."/>
            <person name="Shah S."/>
            <person name="Dougan E. K."/>
            <person name="Thang M."/>
            <person name="Chan C."/>
        </authorList>
    </citation>
    <scope>NUCLEOTIDE SEQUENCE</scope>
</reference>
<evidence type="ECO:0000313" key="2">
    <source>
        <dbReference type="Proteomes" id="UP001178507"/>
    </source>
</evidence>
<keyword evidence="2" id="KW-1185">Reference proteome</keyword>
<name>A0AA36JT98_9DINO</name>
<dbReference type="CDD" id="cd09272">
    <property type="entry name" value="RNase_HI_RT_Ty1"/>
    <property type="match status" value="1"/>
</dbReference>
<comment type="caution">
    <text evidence="1">The sequence shown here is derived from an EMBL/GenBank/DDBJ whole genome shotgun (WGS) entry which is preliminary data.</text>
</comment>
<evidence type="ECO:0000313" key="1">
    <source>
        <dbReference type="EMBL" id="CAJ1410911.1"/>
    </source>
</evidence>